<evidence type="ECO:0000256" key="2">
    <source>
        <dbReference type="SAM" id="MobiDB-lite"/>
    </source>
</evidence>
<feature type="region of interest" description="Disordered" evidence="2">
    <location>
        <begin position="178"/>
        <end position="207"/>
    </location>
</feature>
<reference evidence="3" key="1">
    <citation type="submission" date="2023-08" db="EMBL/GenBank/DDBJ databases">
        <authorList>
            <person name="Chen Y."/>
            <person name="Shah S."/>
            <person name="Dougan E. K."/>
            <person name="Thang M."/>
            <person name="Chan C."/>
        </authorList>
    </citation>
    <scope>NUCLEOTIDE SEQUENCE</scope>
</reference>
<feature type="compositionally biased region" description="Gly residues" evidence="2">
    <location>
        <begin position="585"/>
        <end position="595"/>
    </location>
</feature>
<feature type="coiled-coil region" evidence="1">
    <location>
        <begin position="315"/>
        <end position="349"/>
    </location>
</feature>
<gene>
    <name evidence="3" type="ORF">EVOR1521_LOCUS6631</name>
</gene>
<proteinExistence type="predicted"/>
<dbReference type="Proteomes" id="UP001178507">
    <property type="component" value="Unassembled WGS sequence"/>
</dbReference>
<evidence type="ECO:0000313" key="4">
    <source>
        <dbReference type="Proteomes" id="UP001178507"/>
    </source>
</evidence>
<keyword evidence="1" id="KW-0175">Coiled coil</keyword>
<dbReference type="EMBL" id="CAUJNA010000502">
    <property type="protein sequence ID" value="CAJ1377953.1"/>
    <property type="molecule type" value="Genomic_DNA"/>
</dbReference>
<feature type="region of interest" description="Disordered" evidence="2">
    <location>
        <begin position="479"/>
        <end position="603"/>
    </location>
</feature>
<accession>A0AA36MRY4</accession>
<organism evidence="3 4">
    <name type="scientific">Effrenium voratum</name>
    <dbReference type="NCBI Taxonomy" id="2562239"/>
    <lineage>
        <taxon>Eukaryota</taxon>
        <taxon>Sar</taxon>
        <taxon>Alveolata</taxon>
        <taxon>Dinophyceae</taxon>
        <taxon>Suessiales</taxon>
        <taxon>Symbiodiniaceae</taxon>
        <taxon>Effrenium</taxon>
    </lineage>
</organism>
<protein>
    <submittedName>
        <fullName evidence="3">Uncharacterized protein</fullName>
    </submittedName>
</protein>
<comment type="caution">
    <text evidence="3">The sequence shown here is derived from an EMBL/GenBank/DDBJ whole genome shotgun (WGS) entry which is preliminary data.</text>
</comment>
<dbReference type="AlphaFoldDB" id="A0AA36MRY4"/>
<keyword evidence="4" id="KW-1185">Reference proteome</keyword>
<name>A0AA36MRY4_9DINO</name>
<feature type="compositionally biased region" description="Basic and acidic residues" evidence="2">
    <location>
        <begin position="479"/>
        <end position="504"/>
    </location>
</feature>
<feature type="compositionally biased region" description="Gly residues" evidence="2">
    <location>
        <begin position="545"/>
        <end position="556"/>
    </location>
</feature>
<evidence type="ECO:0000313" key="3">
    <source>
        <dbReference type="EMBL" id="CAJ1377953.1"/>
    </source>
</evidence>
<sequence length="603" mass="67772">MAVQTASKKLAKQECIFPVGLPEQGYFDWVDQFLQKNPGYVELSDRKIIEWASKSGLTNKARKTSGDKPELGFGVPALDDGSVQRVLAAVAPALARSFVVPELKANLVPAERKAFLTKFVPQDFARKAVVLMGEPTKEYKDKIQALMLEQKTVKAEAERKRKVQEDERKRLMELKKKKAMEARMAKEKDSKEAEEAKPEEAEDVKMEEEPLVVELTEEEKAMAHRKMEVPDLTDRDLAKSYASFALPSSEEGFDEVSFAWSKDCEKILKDWVLSKKLTSRAEDLAPGVAFKEAWQKWQKTQQEWRRAQSEWKDPAKRKAAAARKAAAEKKKLEEEKKKLMEAGDEDAAKALEEEAKAKKEPVEVDFEDLDVMAVTDIADLGNGQPLFANFAYEDWTLLSTRYELHVLLHSFKKDLDDPDRPSFSEKHLGFYYQKYFKKSWNFSLFGLEKFEDFLDIIRDTLSVENGFLKAEKPEDTPLEDFVKFTEEHRRERERRVDAGDETAKLKFTRPAVPRQDGKGPAKGAGKGSAGATTPRTSYGSSSYGNSGGGYGGGSSYQGGSYSSQKRSYTPSSYPPAKQPRTSYGSYGGGNGGAKGGSSYYNRK</sequence>
<evidence type="ECO:0000256" key="1">
    <source>
        <dbReference type="SAM" id="Coils"/>
    </source>
</evidence>